<proteinExistence type="predicted"/>
<sequence length="704" mass="78293">MTRAPAPRPSAAPEPSADPWVLPESLTTETTGRGPRFSDDIWDFRPFAPRSNGYLRLDFTELPDEIAMLTAKEFIYSRIHRVVPLSYGSRTARPMKITNTYKDFIIVRQLFTELGKQGVTRLAQARQSHLDATARVWRETCVPNTLAVRIGVIQHLEAHSPYLTADRLTVVPWKGRPATQVAGRRPDEENSTPRIPEPIMAPLLRAALFYVQTASRDLLAAQREIADLEQARAGGRCRHGEAVTKIEAFLDRRRQEGRGVPALPLYCLAQRPTAPVVDGVVQAPNAALVALMSGTNSFQGHPTRLMEQIGAEIGYEEGGLDTPISTWPDTGRPWRGRLNHRSLHDELHHLRTACWVLVAYLSGLRDMEVLELARDCAVTTTTAVDGRTRYKLRGRVFKGRKLTGDEAEWVVLDAVHEAIDVLLQINDDPTHLFGYRLWPASKPRLANKLTERLGGFRDHVNELFGTQSSDGVAEPFVPADGEQQWVFTTRQFRRSLAWHIAHQPFGVVAGARQYHHAKVTMFEGYAGTSASGFAAEVAAEEAVAMLDYVEDLYRDWNTGAQSGGGAAERINAEFQRIRRELGDLPGVVSDELRLRTMLRHLTKTLHPGVLNDCFFNAATAVCVKRAKVVGQPVPQHNMCLRCPNARRSTVHRPRLAAARNQALDLQASCEKAGPVPKLQQVALTGYITELDQLIGDLDSEEAQA</sequence>
<dbReference type="PATRIC" id="fig|1807.13.peg.2782"/>
<dbReference type="InterPro" id="IPR011010">
    <property type="entry name" value="DNA_brk_join_enz"/>
</dbReference>
<dbReference type="Gene3D" id="1.10.443.10">
    <property type="entry name" value="Intergrase catalytic core"/>
    <property type="match status" value="1"/>
</dbReference>
<organism evidence="3 4">
    <name type="scientific">Mycolicibacterium obuense</name>
    <dbReference type="NCBI Taxonomy" id="1807"/>
    <lineage>
        <taxon>Bacteria</taxon>
        <taxon>Bacillati</taxon>
        <taxon>Actinomycetota</taxon>
        <taxon>Actinomycetes</taxon>
        <taxon>Mycobacteriales</taxon>
        <taxon>Mycobacteriaceae</taxon>
        <taxon>Mycolicibacterium</taxon>
    </lineage>
</organism>
<dbReference type="OrthoDB" id="8776710at2"/>
<evidence type="ECO:0000256" key="2">
    <source>
        <dbReference type="SAM" id="MobiDB-lite"/>
    </source>
</evidence>
<evidence type="ECO:0000256" key="1">
    <source>
        <dbReference type="ARBA" id="ARBA00023172"/>
    </source>
</evidence>
<comment type="caution">
    <text evidence="3">The sequence shown here is derived from an EMBL/GenBank/DDBJ whole genome shotgun (WGS) entry which is preliminary data.</text>
</comment>
<evidence type="ECO:0008006" key="5">
    <source>
        <dbReference type="Google" id="ProtNLM"/>
    </source>
</evidence>
<dbReference type="EMBL" id="LAUZ02000028">
    <property type="protein sequence ID" value="KKF02752.1"/>
    <property type="molecule type" value="Genomic_DNA"/>
</dbReference>
<dbReference type="RefSeq" id="WP_014805451.1">
    <property type="nucleotide sequence ID" value="NZ_LAUZ02000028.1"/>
</dbReference>
<dbReference type="GO" id="GO:0003677">
    <property type="term" value="F:DNA binding"/>
    <property type="evidence" value="ECO:0007669"/>
    <property type="project" value="InterPro"/>
</dbReference>
<dbReference type="InterPro" id="IPR013762">
    <property type="entry name" value="Integrase-like_cat_sf"/>
</dbReference>
<gene>
    <name evidence="3" type="ORF">WN67_06550</name>
</gene>
<name>A0A0M2K077_9MYCO</name>
<dbReference type="AlphaFoldDB" id="A0A0M2K077"/>
<reference evidence="3 4" key="1">
    <citation type="journal article" date="2015" name="Genome Announc.">
        <title>Draft Genome Sequence of Mycobacterium obuense Strain UC1, Isolated from Patient Sputum.</title>
        <authorList>
            <person name="Greninger A.L."/>
            <person name="Cunningham G."/>
            <person name="Hsu E.D."/>
            <person name="Yu J.M."/>
            <person name="Chiu C.Y."/>
            <person name="Miller S."/>
        </authorList>
    </citation>
    <scope>NUCLEOTIDE SEQUENCE [LARGE SCALE GENOMIC DNA]</scope>
    <source>
        <strain evidence="3 4">UC1</strain>
    </source>
</reference>
<evidence type="ECO:0000313" key="3">
    <source>
        <dbReference type="EMBL" id="KKF02752.1"/>
    </source>
</evidence>
<feature type="compositionally biased region" description="Pro residues" evidence="2">
    <location>
        <begin position="1"/>
        <end position="12"/>
    </location>
</feature>
<evidence type="ECO:0000313" key="4">
    <source>
        <dbReference type="Proteomes" id="UP000034150"/>
    </source>
</evidence>
<feature type="region of interest" description="Disordered" evidence="2">
    <location>
        <begin position="1"/>
        <end position="34"/>
    </location>
</feature>
<keyword evidence="4" id="KW-1185">Reference proteome</keyword>
<dbReference type="Proteomes" id="UP000034150">
    <property type="component" value="Unassembled WGS sequence"/>
</dbReference>
<dbReference type="GO" id="GO:0015074">
    <property type="term" value="P:DNA integration"/>
    <property type="evidence" value="ECO:0007669"/>
    <property type="project" value="InterPro"/>
</dbReference>
<protein>
    <recommendedName>
        <fullName evidence="5">Integrase</fullName>
    </recommendedName>
</protein>
<dbReference type="SUPFAM" id="SSF56349">
    <property type="entry name" value="DNA breaking-rejoining enzymes"/>
    <property type="match status" value="1"/>
</dbReference>
<keyword evidence="1" id="KW-0233">DNA recombination</keyword>
<dbReference type="GO" id="GO:0006310">
    <property type="term" value="P:DNA recombination"/>
    <property type="evidence" value="ECO:0007669"/>
    <property type="project" value="UniProtKB-KW"/>
</dbReference>
<accession>A0A0M2K077</accession>